<dbReference type="Gene3D" id="1.10.10.2220">
    <property type="match status" value="1"/>
</dbReference>
<dbReference type="SUPFAM" id="SSF52540">
    <property type="entry name" value="P-loop containing nucleoside triphosphate hydrolases"/>
    <property type="match status" value="1"/>
</dbReference>
<keyword evidence="1" id="KW-0547">Nucleotide-binding</keyword>
<evidence type="ECO:0000259" key="4">
    <source>
        <dbReference type="Pfam" id="PF14490"/>
    </source>
</evidence>
<keyword evidence="2" id="KW-0067">ATP-binding</keyword>
<name>A0A8S5PQK3_9CAUD</name>
<keyword evidence="5" id="KW-0378">Hydrolase</keyword>
<dbReference type="Gene3D" id="2.30.30.940">
    <property type="match status" value="1"/>
</dbReference>
<reference evidence="5" key="1">
    <citation type="journal article" date="2021" name="Proc. Natl. Acad. Sci. U.S.A.">
        <title>A Catalog of Tens of Thousands of Viruses from Human Metagenomes Reveals Hidden Associations with Chronic Diseases.</title>
        <authorList>
            <person name="Tisza M.J."/>
            <person name="Buck C.B."/>
        </authorList>
    </citation>
    <scope>NUCLEOTIDE SEQUENCE</scope>
    <source>
        <strain evidence="5">Ct96x5</strain>
    </source>
</reference>
<dbReference type="CDD" id="cd18809">
    <property type="entry name" value="SF1_C_RecD"/>
    <property type="match status" value="1"/>
</dbReference>
<dbReference type="GO" id="GO:0009338">
    <property type="term" value="C:exodeoxyribonuclease V complex"/>
    <property type="evidence" value="ECO:0007669"/>
    <property type="project" value="TreeGrafter"/>
</dbReference>
<evidence type="ECO:0000259" key="3">
    <source>
        <dbReference type="Pfam" id="PF13538"/>
    </source>
</evidence>
<dbReference type="Gene3D" id="3.40.50.300">
    <property type="entry name" value="P-loop containing nucleotide triphosphate hydrolases"/>
    <property type="match status" value="2"/>
</dbReference>
<protein>
    <submittedName>
        <fullName evidence="5">ATP dependent DNA helicase</fullName>
    </submittedName>
</protein>
<sequence>MEKADLRCNIKPAYVVQPRNKTFGLEPGTWCVFAAEITDVLEGNPILPNNGLIRVVGCVPSLDRDKEYTLTASYLRNVYGEQYQIIAMNERCAFETEEDKRAFLRCVLTEKQVDKLYDSLDDPFAAVAAHDMKKLCSVSGIRETTAKKILAKYDASVDTGPIYVKLMKFGLTKNAIDRIAEGYGGVSTLLAKVERNPYILIDEADGIGWKKADAIALNAGFGKFSRQRISAFIKYYLNLRAEGGDSWVEVTDIVDAAKREIGIMEEQKAIFRDVINTLNEHKIVWISENRRFVALERVRKLEENIASELKRIYDGKVQKPYKDIETGIKEAEGELGLEYTDEQKDAIRKIIQSNVSILTGFGGTGKTTVVAGVLNILDGYSYAQTALSGRAAARMSEVTSKDGYTIHRLLGYKPDVGFTHNKDKPLHQQIIILDEVSMVGADLFYRLIQAIETGHRIIMIGDDGQLESIGMCNVFKDMLKSGYITVARLTKIHRQAAKSAIITESIKVRNAIQLTTYNWVGSEVRGELKDLELDIYRDGKESFDHIISHFKSLYENNGHDCTDIQVVLPQRYRGGIATLRVNTAIQEIVNPAKGQEEIKINYTNSGNNAFYTLRVNDLVIVNKNNYDTKTVDGYECPVYNGNRGRIKSIDKHGDGRIVVDFEQWGEVVLPRFIRSTNVWNTIELAYALTCHKLQGSEAKYVIVGIDNSAHIMLTREWLYTAITRAKKYCVLCAEAEALDYSIKTSNVPFKQTFLKGFIKKYFEEPI</sequence>
<dbReference type="GO" id="GO:0017116">
    <property type="term" value="F:single-stranded DNA helicase activity"/>
    <property type="evidence" value="ECO:0007669"/>
    <property type="project" value="TreeGrafter"/>
</dbReference>
<proteinExistence type="predicted"/>
<dbReference type="InterPro" id="IPR050534">
    <property type="entry name" value="Coronavir_polyprotein_1ab"/>
</dbReference>
<dbReference type="InterPro" id="IPR029493">
    <property type="entry name" value="RecD2-like_HHH"/>
</dbReference>
<dbReference type="CDD" id="cd17933">
    <property type="entry name" value="DEXSc_RecD-like"/>
    <property type="match status" value="1"/>
</dbReference>
<organism evidence="5">
    <name type="scientific">Siphoviridae sp. ct96x5</name>
    <dbReference type="NCBI Taxonomy" id="2825367"/>
    <lineage>
        <taxon>Viruses</taxon>
        <taxon>Duplodnaviria</taxon>
        <taxon>Heunggongvirae</taxon>
        <taxon>Uroviricota</taxon>
        <taxon>Caudoviricetes</taxon>
    </lineage>
</organism>
<feature type="domain" description="UvrD-like helicase C-terminal" evidence="3">
    <location>
        <begin position="684"/>
        <end position="731"/>
    </location>
</feature>
<evidence type="ECO:0000256" key="2">
    <source>
        <dbReference type="ARBA" id="ARBA00022840"/>
    </source>
</evidence>
<dbReference type="Pfam" id="PF13538">
    <property type="entry name" value="UvrD_C_2"/>
    <property type="match status" value="1"/>
</dbReference>
<dbReference type="PANTHER" id="PTHR43788">
    <property type="entry name" value="DNA2/NAM7 HELICASE FAMILY MEMBER"/>
    <property type="match status" value="1"/>
</dbReference>
<evidence type="ECO:0000313" key="5">
    <source>
        <dbReference type="EMBL" id="DAE09423.1"/>
    </source>
</evidence>
<dbReference type="GO" id="GO:0005524">
    <property type="term" value="F:ATP binding"/>
    <property type="evidence" value="ECO:0007669"/>
    <property type="project" value="UniProtKB-KW"/>
</dbReference>
<dbReference type="GO" id="GO:0006310">
    <property type="term" value="P:DNA recombination"/>
    <property type="evidence" value="ECO:0007669"/>
    <property type="project" value="TreeGrafter"/>
</dbReference>
<dbReference type="InterPro" id="IPR027785">
    <property type="entry name" value="UvrD-like_helicase_C"/>
</dbReference>
<accession>A0A8S5PQK3</accession>
<dbReference type="InterPro" id="IPR027417">
    <property type="entry name" value="P-loop_NTPase"/>
</dbReference>
<evidence type="ECO:0000256" key="1">
    <source>
        <dbReference type="ARBA" id="ARBA00022741"/>
    </source>
</evidence>
<keyword evidence="5" id="KW-0347">Helicase</keyword>
<dbReference type="EMBL" id="BK015488">
    <property type="protein sequence ID" value="DAE09423.1"/>
    <property type="molecule type" value="Genomic_DNA"/>
</dbReference>
<dbReference type="PANTHER" id="PTHR43788:SF6">
    <property type="entry name" value="DNA HELICASE B"/>
    <property type="match status" value="1"/>
</dbReference>
<dbReference type="Pfam" id="PF13604">
    <property type="entry name" value="AAA_30"/>
    <property type="match status" value="1"/>
</dbReference>
<dbReference type="Pfam" id="PF14490">
    <property type="entry name" value="HHH_RecD2"/>
    <property type="match status" value="1"/>
</dbReference>
<feature type="domain" description="ATP-dependent RecD2 DNA helicase-like helix-hairpin-helix" evidence="4">
    <location>
        <begin position="162"/>
        <end position="245"/>
    </location>
</feature>